<proteinExistence type="predicted"/>
<reference evidence="1 2" key="1">
    <citation type="submission" date="2014-03" db="EMBL/GenBank/DDBJ databases">
        <title>Draft Genome of Photorhabdus luminescens BA1, an Egyptian Isolate.</title>
        <authorList>
            <person name="Ghazal S."/>
            <person name="Hurst S.G.IV."/>
            <person name="Morris K."/>
            <person name="Thomas K."/>
            <person name="Tisa L.S."/>
        </authorList>
    </citation>
    <scope>NUCLEOTIDE SEQUENCE [LARGE SCALE GENOMIC DNA]</scope>
    <source>
        <strain evidence="1 2">BA1</strain>
    </source>
</reference>
<sequence>MYLKVKDDIICLEDLGFCFFHNGELMVKLKKILVMKSFEDSNLAIRLSERYPLFFTLCQVTHDGIFSYEQSVQRFTLP</sequence>
<evidence type="ECO:0000313" key="2">
    <source>
        <dbReference type="Proteomes" id="UP000023464"/>
    </source>
</evidence>
<name>A0A022PFG2_9GAMM</name>
<keyword evidence="2" id="KW-1185">Reference proteome</keyword>
<gene>
    <name evidence="1" type="ORF">BA1DRAFT_03818</name>
</gene>
<comment type="caution">
    <text evidence="1">The sequence shown here is derived from an EMBL/GenBank/DDBJ whole genome shotgun (WGS) entry which is preliminary data.</text>
</comment>
<dbReference type="EMBL" id="JFGV01000073">
    <property type="protein sequence ID" value="EYU13693.1"/>
    <property type="molecule type" value="Genomic_DNA"/>
</dbReference>
<dbReference type="Proteomes" id="UP000023464">
    <property type="component" value="Unassembled WGS sequence"/>
</dbReference>
<protein>
    <submittedName>
        <fullName evidence="1">Uncharacterized protein</fullName>
    </submittedName>
</protein>
<evidence type="ECO:0000313" key="1">
    <source>
        <dbReference type="EMBL" id="EYU13693.1"/>
    </source>
</evidence>
<organism evidence="1 2">
    <name type="scientific">Photorhabdus aegyptia</name>
    <dbReference type="NCBI Taxonomy" id="2805098"/>
    <lineage>
        <taxon>Bacteria</taxon>
        <taxon>Pseudomonadati</taxon>
        <taxon>Pseudomonadota</taxon>
        <taxon>Gammaproteobacteria</taxon>
        <taxon>Enterobacterales</taxon>
        <taxon>Morganellaceae</taxon>
        <taxon>Photorhabdus</taxon>
    </lineage>
</organism>
<accession>A0A022PFG2</accession>
<dbReference type="AlphaFoldDB" id="A0A022PFG2"/>